<protein>
    <submittedName>
        <fullName evidence="2">Uncharacterized protein</fullName>
    </submittedName>
</protein>
<accession>A0A2N9AYP4</accession>
<evidence type="ECO:0000313" key="2">
    <source>
        <dbReference type="EMBL" id="SOR32430.1"/>
    </source>
</evidence>
<reference evidence="3" key="1">
    <citation type="submission" date="2017-10" db="EMBL/GenBank/DDBJ databases">
        <authorList>
            <person name="Regsiter A."/>
            <person name="William W."/>
        </authorList>
    </citation>
    <scope>NUCLEOTIDE SEQUENCE [LARGE SCALE GENOMIC DNA]</scope>
</reference>
<proteinExistence type="predicted"/>
<feature type="compositionally biased region" description="Basic and acidic residues" evidence="1">
    <location>
        <begin position="60"/>
        <end position="70"/>
    </location>
</feature>
<dbReference type="AlphaFoldDB" id="A0A2N9AYP4"/>
<dbReference type="EMBL" id="LT962688">
    <property type="protein sequence ID" value="SOR32430.1"/>
    <property type="molecule type" value="Genomic_DNA"/>
</dbReference>
<evidence type="ECO:0000256" key="1">
    <source>
        <dbReference type="SAM" id="MobiDB-lite"/>
    </source>
</evidence>
<feature type="region of interest" description="Disordered" evidence="1">
    <location>
        <begin position="24"/>
        <end position="70"/>
    </location>
</feature>
<name>A0A2N9AYP4_METEX</name>
<organism evidence="2 3">
    <name type="scientific">Methylorubrum extorquens</name>
    <name type="common">Methylobacterium dichloromethanicum</name>
    <name type="synonym">Methylobacterium extorquens</name>
    <dbReference type="NCBI Taxonomy" id="408"/>
    <lineage>
        <taxon>Bacteria</taxon>
        <taxon>Pseudomonadati</taxon>
        <taxon>Pseudomonadota</taxon>
        <taxon>Alphaproteobacteria</taxon>
        <taxon>Hyphomicrobiales</taxon>
        <taxon>Methylobacteriaceae</taxon>
        <taxon>Methylorubrum</taxon>
    </lineage>
</organism>
<dbReference type="Proteomes" id="UP000233769">
    <property type="component" value="Chromosome tk0001"/>
</dbReference>
<gene>
    <name evidence="2" type="ORF">TK0001_5871</name>
</gene>
<evidence type="ECO:0000313" key="3">
    <source>
        <dbReference type="Proteomes" id="UP000233769"/>
    </source>
</evidence>
<sequence>MHRVMLERLQDADALDWSRAALDSASLPAKKGRCDGPEPDGPGQAGHEAPPRRGRQRHATRPDAHQRQLP</sequence>